<proteinExistence type="predicted"/>
<gene>
    <name evidence="1" type="ORF">CYNAS_LOCUS11091</name>
</gene>
<evidence type="ECO:0000313" key="2">
    <source>
        <dbReference type="Proteomes" id="UP001176961"/>
    </source>
</evidence>
<accession>A0AA36GW00</accession>
<evidence type="ECO:0000313" key="1">
    <source>
        <dbReference type="EMBL" id="CAJ0599108.1"/>
    </source>
</evidence>
<dbReference type="EMBL" id="CATQJL010000223">
    <property type="protein sequence ID" value="CAJ0599108.1"/>
    <property type="molecule type" value="Genomic_DNA"/>
</dbReference>
<sequence>MFLQGQCLVYMDGDEITSFDGTVYHLKRNMPSTQCEKYVTFKLSSSTVSPTSTYRIKMHTPEENPLRLYIGDFLQGTLLRVILTPLGSVFEVNLHPGDNKAMEEGAILMHFKVDWGIYVDGSLYQEFSQREQLIASWFEISGGAKIHAVYVK</sequence>
<dbReference type="AlphaFoldDB" id="A0AA36GW00"/>
<dbReference type="Proteomes" id="UP001176961">
    <property type="component" value="Unassembled WGS sequence"/>
</dbReference>
<organism evidence="1 2">
    <name type="scientific">Cylicocyclus nassatus</name>
    <name type="common">Nematode worm</name>
    <dbReference type="NCBI Taxonomy" id="53992"/>
    <lineage>
        <taxon>Eukaryota</taxon>
        <taxon>Metazoa</taxon>
        <taxon>Ecdysozoa</taxon>
        <taxon>Nematoda</taxon>
        <taxon>Chromadorea</taxon>
        <taxon>Rhabditida</taxon>
        <taxon>Rhabditina</taxon>
        <taxon>Rhabditomorpha</taxon>
        <taxon>Strongyloidea</taxon>
        <taxon>Strongylidae</taxon>
        <taxon>Cylicocyclus</taxon>
    </lineage>
</organism>
<protein>
    <submittedName>
        <fullName evidence="1">Uncharacterized protein</fullName>
    </submittedName>
</protein>
<name>A0AA36GW00_CYLNA</name>
<reference evidence="1" key="1">
    <citation type="submission" date="2023-07" db="EMBL/GenBank/DDBJ databases">
        <authorList>
            <consortium name="CYATHOMIX"/>
        </authorList>
    </citation>
    <scope>NUCLEOTIDE SEQUENCE</scope>
    <source>
        <strain evidence="1">N/A</strain>
    </source>
</reference>
<keyword evidence="2" id="KW-1185">Reference proteome</keyword>
<comment type="caution">
    <text evidence="1">The sequence shown here is derived from an EMBL/GenBank/DDBJ whole genome shotgun (WGS) entry which is preliminary data.</text>
</comment>